<gene>
    <name evidence="2" type="ORF">NJQ99_15755</name>
</gene>
<dbReference type="Proteomes" id="UP001055804">
    <property type="component" value="Unassembled WGS sequence"/>
</dbReference>
<name>A0A9J6PEM8_9PROT</name>
<evidence type="ECO:0000313" key="2">
    <source>
        <dbReference type="EMBL" id="MCP1337877.1"/>
    </source>
</evidence>
<dbReference type="SUPFAM" id="SSF54523">
    <property type="entry name" value="Pili subunits"/>
    <property type="match status" value="1"/>
</dbReference>
<keyword evidence="1" id="KW-0812">Transmembrane</keyword>
<proteinExistence type="predicted"/>
<dbReference type="EMBL" id="JAMZFT010000004">
    <property type="protein sequence ID" value="MCP1337877.1"/>
    <property type="molecule type" value="Genomic_DNA"/>
</dbReference>
<keyword evidence="1" id="KW-1133">Transmembrane helix</keyword>
<keyword evidence="1" id="KW-0472">Membrane</keyword>
<accession>A0A9J6PEM8</accession>
<dbReference type="RefSeq" id="WP_269333837.1">
    <property type="nucleotide sequence ID" value="NZ_JAMZFT010000004.1"/>
</dbReference>
<comment type="caution">
    <text evidence="2">The sequence shown here is derived from an EMBL/GenBank/DDBJ whole genome shotgun (WGS) entry which is preliminary data.</text>
</comment>
<dbReference type="PROSITE" id="PS00409">
    <property type="entry name" value="PROKAR_NTER_METHYL"/>
    <property type="match status" value="1"/>
</dbReference>
<feature type="transmembrane region" description="Helical" evidence="1">
    <location>
        <begin position="12"/>
        <end position="33"/>
    </location>
</feature>
<sequence>MNGQSGMTLLEVLVGLMVLALTGLLLSGAFTFGQRAWSRGPDRAEPARIRIETAATLRNLIAQAAAPVPGSGTMRFSGEPDRLTLATHHGLALGGGRPREVEIYRDPTLDTLQLRIAGEERPLMLIEGISSLRFRYFGRDSRSAETWAGQSVLPRRLEAEIDFADGQPPLWLAVTLGGRYAADCVVLGRAACAGARP</sequence>
<reference evidence="2" key="1">
    <citation type="submission" date="2022-06" db="EMBL/GenBank/DDBJ databases">
        <title>Isolation and Genomics of Futiania mangrovii gen. nov., sp. nov., a Rare and Metabolically-versatile member in the Class Alphaproteobacteria.</title>
        <authorList>
            <person name="Liu L."/>
            <person name="Huang W.-C."/>
            <person name="Pan J."/>
            <person name="Li J."/>
            <person name="Huang Y."/>
            <person name="Du H."/>
            <person name="Liu Y."/>
            <person name="Li M."/>
        </authorList>
    </citation>
    <scope>NUCLEOTIDE SEQUENCE</scope>
    <source>
        <strain evidence="2">FT118</strain>
    </source>
</reference>
<protein>
    <submittedName>
        <fullName evidence="2">Prepilin-type N-terminal cleavage/methylation domain-containing protein</fullName>
    </submittedName>
</protein>
<dbReference type="AlphaFoldDB" id="A0A9J6PEM8"/>
<keyword evidence="3" id="KW-1185">Reference proteome</keyword>
<dbReference type="InterPro" id="IPR045584">
    <property type="entry name" value="Pilin-like"/>
</dbReference>
<evidence type="ECO:0000256" key="1">
    <source>
        <dbReference type="SAM" id="Phobius"/>
    </source>
</evidence>
<dbReference type="Pfam" id="PF07963">
    <property type="entry name" value="N_methyl"/>
    <property type="match status" value="1"/>
</dbReference>
<dbReference type="InterPro" id="IPR012902">
    <property type="entry name" value="N_methyl_site"/>
</dbReference>
<organism evidence="2 3">
    <name type="scientific">Futiania mangrovi</name>
    <dbReference type="NCBI Taxonomy" id="2959716"/>
    <lineage>
        <taxon>Bacteria</taxon>
        <taxon>Pseudomonadati</taxon>
        <taxon>Pseudomonadota</taxon>
        <taxon>Alphaproteobacteria</taxon>
        <taxon>Futianiales</taxon>
        <taxon>Futianiaceae</taxon>
        <taxon>Futiania</taxon>
    </lineage>
</organism>
<evidence type="ECO:0000313" key="3">
    <source>
        <dbReference type="Proteomes" id="UP001055804"/>
    </source>
</evidence>
<dbReference type="NCBIfam" id="TIGR02532">
    <property type="entry name" value="IV_pilin_GFxxxE"/>
    <property type="match status" value="1"/>
</dbReference>